<dbReference type="EMBL" id="MLJW01000032">
    <property type="protein sequence ID" value="OIR08291.1"/>
    <property type="molecule type" value="Genomic_DNA"/>
</dbReference>
<protein>
    <submittedName>
        <fullName evidence="1">Uncharacterized protein</fullName>
    </submittedName>
</protein>
<evidence type="ECO:0000313" key="1">
    <source>
        <dbReference type="EMBL" id="OIR08291.1"/>
    </source>
</evidence>
<dbReference type="AlphaFoldDB" id="A0A1J5SK32"/>
<sequence length="30" mass="3471">MNNGMQYKCATQQVMSKVLQLVTKKISNHF</sequence>
<accession>A0A1J5SK32</accession>
<comment type="caution">
    <text evidence="1">The sequence shown here is derived from an EMBL/GenBank/DDBJ whole genome shotgun (WGS) entry which is preliminary data.</text>
</comment>
<gene>
    <name evidence="1" type="ORF">GALL_94590</name>
</gene>
<reference evidence="1" key="1">
    <citation type="submission" date="2016-10" db="EMBL/GenBank/DDBJ databases">
        <title>Sequence of Gallionella enrichment culture.</title>
        <authorList>
            <person name="Poehlein A."/>
            <person name="Muehling M."/>
            <person name="Daniel R."/>
        </authorList>
    </citation>
    <scope>NUCLEOTIDE SEQUENCE</scope>
</reference>
<proteinExistence type="predicted"/>
<name>A0A1J5SK32_9ZZZZ</name>
<organism evidence="1">
    <name type="scientific">mine drainage metagenome</name>
    <dbReference type="NCBI Taxonomy" id="410659"/>
    <lineage>
        <taxon>unclassified sequences</taxon>
        <taxon>metagenomes</taxon>
        <taxon>ecological metagenomes</taxon>
    </lineage>
</organism>